<reference evidence="1 2" key="1">
    <citation type="journal article" date="2001" name="Nature">
        <title>Genome sequence of Yersinia pestis, the causative agent of plague.</title>
        <authorList>
            <person name="Parkhill J."/>
            <person name="Wren B.W."/>
            <person name="Thomson N.R."/>
            <person name="Titball R.W."/>
            <person name="Holden M.T.G."/>
            <person name="Prentice M.B."/>
            <person name="Sebaihia M."/>
            <person name="James K.D."/>
            <person name="Churcher C."/>
            <person name="Mungall K.L."/>
            <person name="Baker S."/>
            <person name="Basham D."/>
            <person name="Bentley S.D."/>
            <person name="Brooks K."/>
            <person name="Cerdeno-Tarraga A.M."/>
            <person name="Chillingworth T."/>
            <person name="Cronin A."/>
            <person name="Davies R.M."/>
            <person name="Davis P."/>
            <person name="Dougan G."/>
            <person name="Feltwell T."/>
            <person name="Hamlin N."/>
            <person name="Holroyd S."/>
            <person name="Jagels K."/>
            <person name="Leather S."/>
            <person name="Karlyshev A.V."/>
            <person name="Moule S."/>
            <person name="Oyston P.C.F."/>
            <person name="Quail M."/>
            <person name="Rutherford K."/>
            <person name="Simmonds M."/>
            <person name="Skelton J."/>
            <person name="Stevens K."/>
            <person name="Whitehead S."/>
            <person name="Barrell B.G."/>
        </authorList>
    </citation>
    <scope>NUCLEOTIDE SEQUENCE [LARGE SCALE GENOMIC DNA]</scope>
    <source>
        <strain evidence="2">CO-92 / Biovar Orientalis</strain>
    </source>
</reference>
<sequence>MASDLARVFSITTKFIDLFHGDKRVFFLLDLLGYRSLLLLLPPHSRSKRHFS</sequence>
<gene>
    <name evidence="1" type="ordered locus">YPO2405</name>
</gene>
<dbReference type="KEGG" id="ype:YPO2405"/>
<dbReference type="HOGENOM" id="CLU_3086429_0_0_6"/>
<dbReference type="STRING" id="214092.YPO2405"/>
<dbReference type="PaxDb" id="214092-YPO2405"/>
<dbReference type="PATRIC" id="fig|632.153.peg.429"/>
<organism evidence="1 2">
    <name type="scientific">Yersinia pestis</name>
    <dbReference type="NCBI Taxonomy" id="632"/>
    <lineage>
        <taxon>Bacteria</taxon>
        <taxon>Pseudomonadati</taxon>
        <taxon>Pseudomonadota</taxon>
        <taxon>Gammaproteobacteria</taxon>
        <taxon>Enterobacterales</taxon>
        <taxon>Yersiniaceae</taxon>
        <taxon>Yersinia</taxon>
    </lineage>
</organism>
<dbReference type="PIR" id="AF0293">
    <property type="entry name" value="AF0293"/>
</dbReference>
<dbReference type="EMBL" id="AL590842">
    <property type="protein sequence ID" value="CAL21033.1"/>
    <property type="molecule type" value="Genomic_DNA"/>
</dbReference>
<accession>Q74TG6</accession>
<dbReference type="AlphaFoldDB" id="Q74TG6"/>
<evidence type="ECO:0000313" key="2">
    <source>
        <dbReference type="Proteomes" id="UP000000815"/>
    </source>
</evidence>
<proteinExistence type="predicted"/>
<keyword evidence="2" id="KW-1185">Reference proteome</keyword>
<dbReference type="Proteomes" id="UP000000815">
    <property type="component" value="Chromosome"/>
</dbReference>
<evidence type="ECO:0000313" key="1">
    <source>
        <dbReference type="EMBL" id="CAL21033.1"/>
    </source>
</evidence>
<protein>
    <submittedName>
        <fullName evidence="1">Uncharacterized protein</fullName>
    </submittedName>
</protein>
<name>Q74TG6_YERPE</name>